<evidence type="ECO:0000313" key="2">
    <source>
        <dbReference type="Proteomes" id="UP000694251"/>
    </source>
</evidence>
<evidence type="ECO:0000313" key="1">
    <source>
        <dbReference type="EMBL" id="KAG7640897.1"/>
    </source>
</evidence>
<keyword evidence="2" id="KW-1185">Reference proteome</keyword>
<comment type="caution">
    <text evidence="1">The sequence shown here is derived from an EMBL/GenBank/DDBJ whole genome shotgun (WGS) entry which is preliminary data.</text>
</comment>
<accession>A0A8T2FY31</accession>
<reference evidence="1 2" key="1">
    <citation type="submission" date="2020-12" db="EMBL/GenBank/DDBJ databases">
        <title>Concerted genomic and epigenomic changes stabilize Arabidopsis allopolyploids.</title>
        <authorList>
            <person name="Chen Z."/>
        </authorList>
    </citation>
    <scope>NUCLEOTIDE SEQUENCE [LARGE SCALE GENOMIC DNA]</scope>
    <source>
        <strain evidence="1">As9502</strain>
        <tissue evidence="1">Leaf</tissue>
    </source>
</reference>
<organism evidence="1 2">
    <name type="scientific">Arabidopsis suecica</name>
    <name type="common">Swedish thale-cress</name>
    <name type="synonym">Cardaminopsis suecica</name>
    <dbReference type="NCBI Taxonomy" id="45249"/>
    <lineage>
        <taxon>Eukaryota</taxon>
        <taxon>Viridiplantae</taxon>
        <taxon>Streptophyta</taxon>
        <taxon>Embryophyta</taxon>
        <taxon>Tracheophyta</taxon>
        <taxon>Spermatophyta</taxon>
        <taxon>Magnoliopsida</taxon>
        <taxon>eudicotyledons</taxon>
        <taxon>Gunneridae</taxon>
        <taxon>Pentapetalae</taxon>
        <taxon>rosids</taxon>
        <taxon>malvids</taxon>
        <taxon>Brassicales</taxon>
        <taxon>Brassicaceae</taxon>
        <taxon>Camelineae</taxon>
        <taxon>Arabidopsis</taxon>
    </lineage>
</organism>
<protein>
    <submittedName>
        <fullName evidence="1">Uncharacterized protein</fullName>
    </submittedName>
</protein>
<dbReference type="EMBL" id="JAEFBJ010000002">
    <property type="protein sequence ID" value="KAG7640897.1"/>
    <property type="molecule type" value="Genomic_DNA"/>
</dbReference>
<proteinExistence type="predicted"/>
<dbReference type="AlphaFoldDB" id="A0A8T2FY31"/>
<dbReference type="OrthoDB" id="9832807at2759"/>
<dbReference type="Proteomes" id="UP000694251">
    <property type="component" value="Chromosome 2"/>
</dbReference>
<name>A0A8T2FY31_ARASU</name>
<gene>
    <name evidence="1" type="ORF">ISN44_As02g009370</name>
</gene>
<sequence length="132" mass="14771">MSKLIGMLLNDKQVYVGPFLRGKKGILLAVESLKGNTFDDKQWVVDRAQKKSEREMELKVPYEQSLKEIADKFQSYNFRGSGFVAFSTQNVTISGICKDVIDESVAMPPSVGPRMPIYPLGSPGIRKSMFYG</sequence>